<keyword evidence="3" id="KW-1185">Reference proteome</keyword>
<reference evidence="3" key="2">
    <citation type="submission" date="2015-01" db="EMBL/GenBank/DDBJ databases">
        <title>Evolutionary Origins and Diversification of the Mycorrhizal Mutualists.</title>
        <authorList>
            <consortium name="DOE Joint Genome Institute"/>
            <consortium name="Mycorrhizal Genomics Consortium"/>
            <person name="Kohler A."/>
            <person name="Kuo A."/>
            <person name="Nagy L.G."/>
            <person name="Floudas D."/>
            <person name="Copeland A."/>
            <person name="Barry K.W."/>
            <person name="Cichocki N."/>
            <person name="Veneault-Fourrey C."/>
            <person name="LaButti K."/>
            <person name="Lindquist E.A."/>
            <person name="Lipzen A."/>
            <person name="Lundell T."/>
            <person name="Morin E."/>
            <person name="Murat C."/>
            <person name="Riley R."/>
            <person name="Ohm R."/>
            <person name="Sun H."/>
            <person name="Tunlid A."/>
            <person name="Henrissat B."/>
            <person name="Grigoriev I.V."/>
            <person name="Hibbett D.S."/>
            <person name="Martin F."/>
        </authorList>
    </citation>
    <scope>NUCLEOTIDE SEQUENCE [LARGE SCALE GENOMIC DNA]</scope>
    <source>
        <strain evidence="3">F 1598</strain>
    </source>
</reference>
<reference evidence="2 3" key="1">
    <citation type="submission" date="2014-04" db="EMBL/GenBank/DDBJ databases">
        <authorList>
            <consortium name="DOE Joint Genome Institute"/>
            <person name="Kuo A."/>
            <person name="Tarkka M."/>
            <person name="Buscot F."/>
            <person name="Kohler A."/>
            <person name="Nagy L.G."/>
            <person name="Floudas D."/>
            <person name="Copeland A."/>
            <person name="Barry K.W."/>
            <person name="Cichocki N."/>
            <person name="Veneault-Fourrey C."/>
            <person name="LaButti K."/>
            <person name="Lindquist E.A."/>
            <person name="Lipzen A."/>
            <person name="Lundell T."/>
            <person name="Morin E."/>
            <person name="Murat C."/>
            <person name="Sun H."/>
            <person name="Tunlid A."/>
            <person name="Henrissat B."/>
            <person name="Grigoriev I.V."/>
            <person name="Hibbett D.S."/>
            <person name="Martin F."/>
            <person name="Nordberg H.P."/>
            <person name="Cantor M.N."/>
            <person name="Hua S.X."/>
        </authorList>
    </citation>
    <scope>NUCLEOTIDE SEQUENCE [LARGE SCALE GENOMIC DNA]</scope>
    <source>
        <strain evidence="2 3">F 1598</strain>
    </source>
</reference>
<evidence type="ECO:0000313" key="2">
    <source>
        <dbReference type="EMBL" id="KIM83583.1"/>
    </source>
</evidence>
<sequence length="99" mass="11289">MIAALYGRASWPPKCASDSDHSVEVRRCGDQNRYRSKNETTERYKSLLLERSTVDGKKSPMAGEDRSVRFPRGSTHELEVGFVALRLNSLYHQHHTVRG</sequence>
<proteinExistence type="predicted"/>
<dbReference type="InParanoid" id="A0A0C3BBA9"/>
<evidence type="ECO:0000256" key="1">
    <source>
        <dbReference type="SAM" id="MobiDB-lite"/>
    </source>
</evidence>
<feature type="region of interest" description="Disordered" evidence="1">
    <location>
        <begin position="1"/>
        <end position="20"/>
    </location>
</feature>
<dbReference type="HOGENOM" id="CLU_2321206_0_0_1"/>
<name>A0A0C3BBA9_PILCF</name>
<evidence type="ECO:0000313" key="3">
    <source>
        <dbReference type="Proteomes" id="UP000054166"/>
    </source>
</evidence>
<accession>A0A0C3BBA9</accession>
<protein>
    <submittedName>
        <fullName evidence="2">Uncharacterized protein</fullName>
    </submittedName>
</protein>
<organism evidence="2 3">
    <name type="scientific">Piloderma croceum (strain F 1598)</name>
    <dbReference type="NCBI Taxonomy" id="765440"/>
    <lineage>
        <taxon>Eukaryota</taxon>
        <taxon>Fungi</taxon>
        <taxon>Dikarya</taxon>
        <taxon>Basidiomycota</taxon>
        <taxon>Agaricomycotina</taxon>
        <taxon>Agaricomycetes</taxon>
        <taxon>Agaricomycetidae</taxon>
        <taxon>Atheliales</taxon>
        <taxon>Atheliaceae</taxon>
        <taxon>Piloderma</taxon>
    </lineage>
</organism>
<dbReference type="EMBL" id="KN832990">
    <property type="protein sequence ID" value="KIM83583.1"/>
    <property type="molecule type" value="Genomic_DNA"/>
</dbReference>
<dbReference type="Proteomes" id="UP000054166">
    <property type="component" value="Unassembled WGS sequence"/>
</dbReference>
<gene>
    <name evidence="2" type="ORF">PILCRDRAFT_429681</name>
</gene>
<dbReference type="AlphaFoldDB" id="A0A0C3BBA9"/>